<keyword evidence="9" id="KW-0342">GTP-binding</keyword>
<evidence type="ECO:0000256" key="4">
    <source>
        <dbReference type="ARBA" id="ARBA00022448"/>
    </source>
</evidence>
<evidence type="ECO:0000256" key="11">
    <source>
        <dbReference type="ARBA" id="ARBA00023225"/>
    </source>
</evidence>
<dbReference type="InterPro" id="IPR047040">
    <property type="entry name" value="FlhF__GTPase_dom"/>
</dbReference>
<feature type="domain" description="SRP54-type proteins GTP-binding" evidence="16">
    <location>
        <begin position="222"/>
        <end position="420"/>
    </location>
</feature>
<keyword evidence="7" id="KW-1005">Bacterial flagellum biogenesis</keyword>
<evidence type="ECO:0000313" key="18">
    <source>
        <dbReference type="Proteomes" id="UP000243084"/>
    </source>
</evidence>
<dbReference type="PANTHER" id="PTHR43134:SF3">
    <property type="entry name" value="FLAGELLAR BIOSYNTHESIS PROTEIN FLHF"/>
    <property type="match status" value="1"/>
</dbReference>
<keyword evidence="17" id="KW-0969">Cilium</keyword>
<comment type="function">
    <text evidence="12">Necessary for flagellar biosynthesis. May be involved in translocation of the flagellum.</text>
</comment>
<dbReference type="SMART" id="SM00962">
    <property type="entry name" value="SRP54"/>
    <property type="match status" value="1"/>
</dbReference>
<keyword evidence="17" id="KW-0282">Flagellum</keyword>
<dbReference type="InterPro" id="IPR020006">
    <property type="entry name" value="FlhF"/>
</dbReference>
<evidence type="ECO:0000256" key="3">
    <source>
        <dbReference type="ARBA" id="ARBA00014919"/>
    </source>
</evidence>
<dbReference type="InterPro" id="IPR000897">
    <property type="entry name" value="SRP54_GTPase_dom"/>
</dbReference>
<protein>
    <recommendedName>
        <fullName evidence="3 13">Flagellar biosynthesis protein FlhF</fullName>
    </recommendedName>
</protein>
<keyword evidence="6" id="KW-0547">Nucleotide-binding</keyword>
<dbReference type="FunFam" id="3.40.50.300:FF:000695">
    <property type="entry name" value="Flagellar biosynthesis regulator FlhF"/>
    <property type="match status" value="1"/>
</dbReference>
<keyword evidence="10" id="KW-0472">Membrane</keyword>
<evidence type="ECO:0000256" key="6">
    <source>
        <dbReference type="ARBA" id="ARBA00022741"/>
    </source>
</evidence>
<feature type="compositionally biased region" description="Low complexity" evidence="14">
    <location>
        <begin position="95"/>
        <end position="105"/>
    </location>
</feature>
<dbReference type="NCBIfam" id="TIGR03499">
    <property type="entry name" value="FlhF"/>
    <property type="match status" value="1"/>
</dbReference>
<name>A0A1I5QFR8_9GAMM</name>
<evidence type="ECO:0000259" key="16">
    <source>
        <dbReference type="SMART" id="SM00962"/>
    </source>
</evidence>
<dbReference type="SUPFAM" id="SSF52540">
    <property type="entry name" value="P-loop containing nucleoside triphosphate hydrolases"/>
    <property type="match status" value="1"/>
</dbReference>
<dbReference type="GO" id="GO:0003924">
    <property type="term" value="F:GTPase activity"/>
    <property type="evidence" value="ECO:0007669"/>
    <property type="project" value="UniProtKB-UniRule"/>
</dbReference>
<evidence type="ECO:0000313" key="17">
    <source>
        <dbReference type="EMBL" id="SFP44977.1"/>
    </source>
</evidence>
<dbReference type="GO" id="GO:0005047">
    <property type="term" value="F:signal recognition particle binding"/>
    <property type="evidence" value="ECO:0007669"/>
    <property type="project" value="TreeGrafter"/>
</dbReference>
<dbReference type="EMBL" id="FOXM01000002">
    <property type="protein sequence ID" value="SFP44977.1"/>
    <property type="molecule type" value="Genomic_DNA"/>
</dbReference>
<evidence type="ECO:0000256" key="14">
    <source>
        <dbReference type="SAM" id="MobiDB-lite"/>
    </source>
</evidence>
<feature type="region of interest" description="Disordered" evidence="14">
    <location>
        <begin position="55"/>
        <end position="123"/>
    </location>
</feature>
<dbReference type="PANTHER" id="PTHR43134">
    <property type="entry name" value="SIGNAL RECOGNITION PARTICLE RECEPTOR SUBUNIT ALPHA"/>
    <property type="match status" value="1"/>
</dbReference>
<dbReference type="OrthoDB" id="9778554at2"/>
<evidence type="ECO:0000256" key="5">
    <source>
        <dbReference type="ARBA" id="ARBA00022475"/>
    </source>
</evidence>
<dbReference type="GO" id="GO:0015031">
    <property type="term" value="P:protein transport"/>
    <property type="evidence" value="ECO:0007669"/>
    <property type="project" value="UniProtKB-KW"/>
</dbReference>
<evidence type="ECO:0000259" key="15">
    <source>
        <dbReference type="SMART" id="SM00382"/>
    </source>
</evidence>
<feature type="domain" description="AAA+ ATPase" evidence="15">
    <location>
        <begin position="221"/>
        <end position="375"/>
    </location>
</feature>
<dbReference type="SMART" id="SM00382">
    <property type="entry name" value="AAA"/>
    <property type="match status" value="1"/>
</dbReference>
<comment type="subcellular location">
    <subcellularLocation>
        <location evidence="1">Cell membrane</location>
        <topology evidence="1">Peripheral membrane protein</topology>
        <orientation evidence="1">Cytoplasmic side</orientation>
    </subcellularLocation>
</comment>
<reference evidence="18" key="1">
    <citation type="submission" date="2016-10" db="EMBL/GenBank/DDBJ databases">
        <authorList>
            <person name="Varghese N."/>
            <person name="Submissions S."/>
        </authorList>
    </citation>
    <scope>NUCLEOTIDE SEQUENCE [LARGE SCALE GENOMIC DNA]</scope>
    <source>
        <strain evidence="18">JCM 18195</strain>
    </source>
</reference>
<organism evidence="17 18">
    <name type="scientific">Geopseudomonas sagittaria</name>
    <dbReference type="NCBI Taxonomy" id="1135990"/>
    <lineage>
        <taxon>Bacteria</taxon>
        <taxon>Pseudomonadati</taxon>
        <taxon>Pseudomonadota</taxon>
        <taxon>Gammaproteobacteria</taxon>
        <taxon>Pseudomonadales</taxon>
        <taxon>Pseudomonadaceae</taxon>
        <taxon>Geopseudomonas</taxon>
    </lineage>
</organism>
<gene>
    <name evidence="17" type="ORF">SAMN05216229_102340</name>
</gene>
<feature type="compositionally biased region" description="Pro residues" evidence="14">
    <location>
        <begin position="77"/>
        <end position="94"/>
    </location>
</feature>
<keyword evidence="5" id="KW-1003">Cell membrane</keyword>
<keyword evidence="17" id="KW-0966">Cell projection</keyword>
<dbReference type="Pfam" id="PF00448">
    <property type="entry name" value="SRP54"/>
    <property type="match status" value="1"/>
</dbReference>
<evidence type="ECO:0000256" key="9">
    <source>
        <dbReference type="ARBA" id="ARBA00023134"/>
    </source>
</evidence>
<keyword evidence="4" id="KW-0813">Transport</keyword>
<keyword evidence="18" id="KW-1185">Reference proteome</keyword>
<comment type="similarity">
    <text evidence="2">Belongs to the GTP-binding SRP family.</text>
</comment>
<dbReference type="RefSeq" id="WP_092428520.1">
    <property type="nucleotide sequence ID" value="NZ_FOXM01000002.1"/>
</dbReference>
<evidence type="ECO:0000256" key="13">
    <source>
        <dbReference type="NCBIfam" id="TIGR03499"/>
    </source>
</evidence>
<evidence type="ECO:0000256" key="12">
    <source>
        <dbReference type="ARBA" id="ARBA00025337"/>
    </source>
</evidence>
<keyword evidence="8" id="KW-0653">Protein transport</keyword>
<dbReference type="Proteomes" id="UP000243084">
    <property type="component" value="Unassembled WGS sequence"/>
</dbReference>
<evidence type="ECO:0000256" key="2">
    <source>
        <dbReference type="ARBA" id="ARBA00008531"/>
    </source>
</evidence>
<evidence type="ECO:0000256" key="1">
    <source>
        <dbReference type="ARBA" id="ARBA00004413"/>
    </source>
</evidence>
<dbReference type="AlphaFoldDB" id="A0A1I5QFR8"/>
<dbReference type="GO" id="GO:0005525">
    <property type="term" value="F:GTP binding"/>
    <property type="evidence" value="ECO:0007669"/>
    <property type="project" value="UniProtKB-UniRule"/>
</dbReference>
<dbReference type="GO" id="GO:0044781">
    <property type="term" value="P:bacterial-type flagellum organization"/>
    <property type="evidence" value="ECO:0007669"/>
    <property type="project" value="UniProtKB-UniRule"/>
</dbReference>
<proteinExistence type="inferred from homology"/>
<dbReference type="Gene3D" id="3.40.50.300">
    <property type="entry name" value="P-loop containing nucleotide triphosphate hydrolases"/>
    <property type="match status" value="1"/>
</dbReference>
<keyword evidence="11" id="KW-1006">Bacterial flagellum protein export</keyword>
<dbReference type="GO" id="GO:0006614">
    <property type="term" value="P:SRP-dependent cotranslational protein targeting to membrane"/>
    <property type="evidence" value="ECO:0007669"/>
    <property type="project" value="UniProtKB-UniRule"/>
</dbReference>
<sequence>MSVRRFVGANSRDAMRQVRAALGEDALILSNRTTAEGVEILAMADDEHQRLVPEQAAAAPAPAPAPRPVQPQQSAPPAMPTAMPPGMRQPPAMPPAGFAAQRAAAYQRTQEDSAPPPVAAPTPAADFAALGELLLGEMQGMRELLNRQMTPTASADSGAGRLRQVLLLAGFGAHLCDEILAALPAELQHATVNDPAARAWLERQLAARLPVPEDENDLLDEGGVLALVGPTGVGKTTTTAKLAARYVMRHGSGQVALLSTDSYRIGAHEQLRIYGRLLGVEVQALPAEAALDGVLAQLAGKRLVIIDTIGMSQRDQRLIGQIAQLGGTGHPVRLMLLLNAASHGDTLEEVVATYQRAARAAGSRLDDCIVTKSDEAARLGPVLDILIRHNLRLHYLSSGQQVPEDLHPAAAPALVRQALAASQESPFVAASSTPGAPGQRLEALSRGLLGHGRAMAAALDGLRREVDGFALLEAAWQLAALPRSLQGERLAALLAASPPSNSGLLLWGRAGALPGQTWQMPLLSFDSLGRLQVRPWLAHQLPAGASARLEWAAQQWPQADHLLPASPDAATLRALAAQGSAWLAAAKGNSRVDYRGERYALQTLAEIAMPQASLHCRYRSHAVQLDLALLDVGLDASRERGQHSGPWPLQAWFGQLHDIDGGRPPQQRFWLASSATAGEEGLLQQQALLLRQLQSDDLASLTGRAWLSLEGLFDPLQAELRLFLAAGLAASASHLELAEGDWAMDVRAQLLSLAGGRRQRSAQQHLDALLHLLAARDTLRQVAGGAGVH</sequence>
<dbReference type="CDD" id="cd17873">
    <property type="entry name" value="FlhF"/>
    <property type="match status" value="1"/>
</dbReference>
<dbReference type="GO" id="GO:0005886">
    <property type="term" value="C:plasma membrane"/>
    <property type="evidence" value="ECO:0007669"/>
    <property type="project" value="UniProtKB-SubCell"/>
</dbReference>
<dbReference type="InterPro" id="IPR003593">
    <property type="entry name" value="AAA+_ATPase"/>
</dbReference>
<evidence type="ECO:0000256" key="7">
    <source>
        <dbReference type="ARBA" id="ARBA00022795"/>
    </source>
</evidence>
<evidence type="ECO:0000256" key="8">
    <source>
        <dbReference type="ARBA" id="ARBA00022927"/>
    </source>
</evidence>
<evidence type="ECO:0000256" key="10">
    <source>
        <dbReference type="ARBA" id="ARBA00023136"/>
    </source>
</evidence>
<accession>A0A1I5QFR8</accession>
<dbReference type="InterPro" id="IPR027417">
    <property type="entry name" value="P-loop_NTPase"/>
</dbReference>